<accession>A0ABR2GXP3</accession>
<name>A0ABR2GXP3_9EUKA</name>
<dbReference type="SUPFAM" id="SSF53067">
    <property type="entry name" value="Actin-like ATPase domain"/>
    <property type="match status" value="2"/>
</dbReference>
<dbReference type="InterPro" id="IPR013126">
    <property type="entry name" value="Hsp_70_fam"/>
</dbReference>
<comment type="caution">
    <text evidence="4">The sequence shown here is derived from an EMBL/GenBank/DDBJ whole genome shotgun (WGS) entry which is preliminary data.</text>
</comment>
<evidence type="ECO:0000256" key="3">
    <source>
        <dbReference type="RuleBase" id="RU003322"/>
    </source>
</evidence>
<dbReference type="SUPFAM" id="SSF100920">
    <property type="entry name" value="Heat shock protein 70kD (HSP70), peptide-binding domain"/>
    <property type="match status" value="1"/>
</dbReference>
<dbReference type="CDD" id="cd10234">
    <property type="entry name" value="ASKHA_NBD_HSP70_DnaK-like"/>
    <property type="match status" value="1"/>
</dbReference>
<evidence type="ECO:0000256" key="2">
    <source>
        <dbReference type="ARBA" id="ARBA00022840"/>
    </source>
</evidence>
<sequence length="636" mass="70255">MLSAITRSKRTFSKPISPIVGIDLGTTNSCVAVVEGGTPRVIPSSIGAHTTPSIVAFNEKGKMLVGEQAKRQAITNPLSTFFATKRLIGRRYDDDMTKKCQSMVPYKIIEDKQTEEAWVQDSQSRIYSPAQIGAYVLQSMKDTASRYIGTEIKDAVITVPAYFNDSQRQATKDAGKIAGLNVTRIINEPTAAALAYGIERKEGQTIAVFDLGGGTFDISILEITKDGIFEVKATNGDTFLGGEDFDHVIIQHIVKKFRDTTGIDITTDTLAMQRIREAAEKAKCDLSGLFETEIYLPYIASGSDTKSGIHHLRMSLTRSEYEEMVRPLIDKTISPLTRCLRDAELKPKMINEVILVGGMTRTPAIQRRVREFFGKDPYTGVNPDEVVALGASIQGSVLQGSQNKQSIVLLDVAPLSLGIETVGGIFAKLIPRNTVVPCKTSEVFSTSVDGQTKVNIKVYQGEREMVSGNKLLGDFTLEGIPPMPKGIPKIKVQFEIDANSIVHVSATELNSGKEHEIQIKQSGGLSQEQIEGMIKDAEKHHLDDVKSRLIAEKRFDMQTFISNAQVRLSEYAKIIPKDLADNIKKELEELLAILPTARDAELNRKFMKAKKLTDQMQKIIHDENLKQFNSSDETKI</sequence>
<dbReference type="InterPro" id="IPR029047">
    <property type="entry name" value="HSP70_peptide-bd_sf"/>
</dbReference>
<dbReference type="InterPro" id="IPR018181">
    <property type="entry name" value="Heat_shock_70_CS"/>
</dbReference>
<dbReference type="InterPro" id="IPR043129">
    <property type="entry name" value="ATPase_NBD"/>
</dbReference>
<organism evidence="4 5">
    <name type="scientific">Tritrichomonas musculus</name>
    <dbReference type="NCBI Taxonomy" id="1915356"/>
    <lineage>
        <taxon>Eukaryota</taxon>
        <taxon>Metamonada</taxon>
        <taxon>Parabasalia</taxon>
        <taxon>Tritrichomonadida</taxon>
        <taxon>Tritrichomonadidae</taxon>
        <taxon>Tritrichomonas</taxon>
    </lineage>
</organism>
<keyword evidence="2 3" id="KW-0067">ATP-binding</keyword>
<proteinExistence type="inferred from homology"/>
<dbReference type="Gene3D" id="3.90.640.10">
    <property type="entry name" value="Actin, Chain A, domain 4"/>
    <property type="match status" value="1"/>
</dbReference>
<evidence type="ECO:0000313" key="4">
    <source>
        <dbReference type="EMBL" id="KAK8838708.1"/>
    </source>
</evidence>
<comment type="similarity">
    <text evidence="3">Belongs to the heat shock protein 70 family.</text>
</comment>
<evidence type="ECO:0000313" key="5">
    <source>
        <dbReference type="Proteomes" id="UP001470230"/>
    </source>
</evidence>
<dbReference type="PANTHER" id="PTHR19375">
    <property type="entry name" value="HEAT SHOCK PROTEIN 70KDA"/>
    <property type="match status" value="1"/>
</dbReference>
<gene>
    <name evidence="4" type="ORF">M9Y10_032747</name>
</gene>
<dbReference type="EMBL" id="JAPFFF010000054">
    <property type="protein sequence ID" value="KAK8838708.1"/>
    <property type="molecule type" value="Genomic_DNA"/>
</dbReference>
<dbReference type="InterPro" id="IPR029048">
    <property type="entry name" value="HSP70_C_sf"/>
</dbReference>
<keyword evidence="5" id="KW-1185">Reference proteome</keyword>
<dbReference type="PROSITE" id="PS00329">
    <property type="entry name" value="HSP70_2"/>
    <property type="match status" value="1"/>
</dbReference>
<dbReference type="NCBIfam" id="NF001413">
    <property type="entry name" value="PRK00290.1"/>
    <property type="match status" value="1"/>
</dbReference>
<dbReference type="Pfam" id="PF00012">
    <property type="entry name" value="HSP70"/>
    <property type="match status" value="1"/>
</dbReference>
<dbReference type="SUPFAM" id="SSF100934">
    <property type="entry name" value="Heat shock protein 70kD (HSP70), C-terminal subdomain"/>
    <property type="match status" value="1"/>
</dbReference>
<evidence type="ECO:0000256" key="1">
    <source>
        <dbReference type="ARBA" id="ARBA00022741"/>
    </source>
</evidence>
<dbReference type="Proteomes" id="UP001470230">
    <property type="component" value="Unassembled WGS sequence"/>
</dbReference>
<dbReference type="PROSITE" id="PS00297">
    <property type="entry name" value="HSP70_1"/>
    <property type="match status" value="1"/>
</dbReference>
<keyword evidence="1 3" id="KW-0547">Nucleotide-binding</keyword>
<dbReference type="Gene3D" id="3.30.420.40">
    <property type="match status" value="2"/>
</dbReference>
<protein>
    <submittedName>
        <fullName evidence="4">Uncharacterized protein</fullName>
    </submittedName>
</protein>
<reference evidence="4 5" key="1">
    <citation type="submission" date="2024-04" db="EMBL/GenBank/DDBJ databases">
        <title>Tritrichomonas musculus Genome.</title>
        <authorList>
            <person name="Alves-Ferreira E."/>
            <person name="Grigg M."/>
            <person name="Lorenzi H."/>
            <person name="Galac M."/>
        </authorList>
    </citation>
    <scope>NUCLEOTIDE SEQUENCE [LARGE SCALE GENOMIC DNA]</scope>
    <source>
        <strain evidence="4 5">EAF2021</strain>
    </source>
</reference>
<dbReference type="Gene3D" id="2.60.34.10">
    <property type="entry name" value="Substrate Binding Domain Of DNAk, Chain A, domain 1"/>
    <property type="match status" value="1"/>
</dbReference>
<dbReference type="PRINTS" id="PR00301">
    <property type="entry name" value="HEATSHOCK70"/>
</dbReference>